<evidence type="ECO:0000313" key="2">
    <source>
        <dbReference type="Proteomes" id="UP000509418"/>
    </source>
</evidence>
<dbReference type="Pfam" id="PF19953">
    <property type="entry name" value="EACC1"/>
    <property type="match status" value="1"/>
</dbReference>
<name>A0A7H8TK83_STRCX</name>
<sequence>MQIRISVPADESGVTVRDLYRWLRLDDDVRRHGEVQLVPAEHVSGTMGAIEVIDLVLGQAIAALNLALAYAAWRSARPEAPPVTVSVDGVSVTVRDGSEESVQRIVSVLRSLPSAEAAVQHDPGTE</sequence>
<evidence type="ECO:0000313" key="1">
    <source>
        <dbReference type="EMBL" id="QKZ23936.1"/>
    </source>
</evidence>
<accession>A0A7H8TK83</accession>
<dbReference type="EMBL" id="CP056041">
    <property type="protein sequence ID" value="QKZ23936.1"/>
    <property type="molecule type" value="Genomic_DNA"/>
</dbReference>
<dbReference type="AlphaFoldDB" id="A0A7H8TK83"/>
<protein>
    <submittedName>
        <fullName evidence="1">Uncharacterized protein</fullName>
    </submittedName>
</protein>
<gene>
    <name evidence="1" type="ORF">HUT05_45240</name>
</gene>
<dbReference type="RefSeq" id="WP_176578536.1">
    <property type="nucleotide sequence ID" value="NZ_CBDRGH010000013.1"/>
</dbReference>
<keyword evidence="2" id="KW-1185">Reference proteome</keyword>
<reference evidence="1 2" key="1">
    <citation type="submission" date="2020-06" db="EMBL/GenBank/DDBJ databases">
        <title>Genome mining for natural products.</title>
        <authorList>
            <person name="Zhang B."/>
            <person name="Shi J."/>
            <person name="Ge H."/>
        </authorList>
    </citation>
    <scope>NUCLEOTIDE SEQUENCE [LARGE SCALE GENOMIC DNA]</scope>
    <source>
        <strain evidence="1 2">NA02069</strain>
    </source>
</reference>
<proteinExistence type="predicted"/>
<dbReference type="Proteomes" id="UP000509418">
    <property type="component" value="Chromosome"/>
</dbReference>
<organism evidence="1 2">
    <name type="scientific">Streptomyces chartreusis</name>
    <dbReference type="NCBI Taxonomy" id="1969"/>
    <lineage>
        <taxon>Bacteria</taxon>
        <taxon>Bacillati</taxon>
        <taxon>Actinomycetota</taxon>
        <taxon>Actinomycetes</taxon>
        <taxon>Kitasatosporales</taxon>
        <taxon>Streptomycetaceae</taxon>
        <taxon>Streptomyces</taxon>
    </lineage>
</organism>
<dbReference type="InterPro" id="IPR045428">
    <property type="entry name" value="EACC1"/>
</dbReference>